<proteinExistence type="predicted"/>
<keyword evidence="1" id="KW-1133">Transmembrane helix</keyword>
<sequence length="223" mass="24584">MPLDLGLLALVHVLLLVYWLGGDLGVFYCAGFLIKPELPVATRLTVMKILHFLDQAPRICLVLILPVGTTLGLRAGYLRFDPILLLPLWIFAAVWLWMVLVLATKARTKLGRYVAKLDLAMRFVVITALLFVALRSLAGDGPATGSNWLAAKLIVYALLIVNGLMIRLTFRPFGPAFGALIQTGSSPDVEATLRRTVHRVRPVVLTLWCLLLVEAYLGLAKPF</sequence>
<keyword evidence="1" id="KW-0812">Transmembrane</keyword>
<protein>
    <submittedName>
        <fullName evidence="2">Uncharacterized protein</fullName>
    </submittedName>
</protein>
<keyword evidence="3" id="KW-1185">Reference proteome</keyword>
<feature type="transmembrane region" description="Helical" evidence="1">
    <location>
        <begin position="83"/>
        <end position="103"/>
    </location>
</feature>
<dbReference type="Proteomes" id="UP000681075">
    <property type="component" value="Unassembled WGS sequence"/>
</dbReference>
<keyword evidence="1" id="KW-0472">Membrane</keyword>
<feature type="transmembrane region" description="Helical" evidence="1">
    <location>
        <begin position="203"/>
        <end position="220"/>
    </location>
</feature>
<evidence type="ECO:0000256" key="1">
    <source>
        <dbReference type="SAM" id="Phobius"/>
    </source>
</evidence>
<gene>
    <name evidence="2" type="ORF">TMPK1_24570</name>
</gene>
<dbReference type="AlphaFoldDB" id="A0A8S8XGG9"/>
<feature type="transmembrane region" description="Helical" evidence="1">
    <location>
        <begin position="55"/>
        <end position="77"/>
    </location>
</feature>
<evidence type="ECO:0000313" key="3">
    <source>
        <dbReference type="Proteomes" id="UP000681075"/>
    </source>
</evidence>
<feature type="transmembrane region" description="Helical" evidence="1">
    <location>
        <begin position="119"/>
        <end position="138"/>
    </location>
</feature>
<dbReference type="EMBL" id="BOPV01000001">
    <property type="protein sequence ID" value="GIL40220.1"/>
    <property type="molecule type" value="Genomic_DNA"/>
</dbReference>
<feature type="transmembrane region" description="Helical" evidence="1">
    <location>
        <begin position="6"/>
        <end position="34"/>
    </location>
</feature>
<reference evidence="2" key="1">
    <citation type="submission" date="2021-02" db="EMBL/GenBank/DDBJ databases">
        <title>Genome sequence of Rhodospirillales sp. strain TMPK1 isolated from soil.</title>
        <authorList>
            <person name="Nakai R."/>
            <person name="Kusada H."/>
            <person name="Tamaki H."/>
        </authorList>
    </citation>
    <scope>NUCLEOTIDE SEQUENCE</scope>
    <source>
        <strain evidence="2">TMPK1</strain>
    </source>
</reference>
<dbReference type="RefSeq" id="WP_420243328.1">
    <property type="nucleotide sequence ID" value="NZ_BOPV01000001.1"/>
</dbReference>
<evidence type="ECO:0000313" key="2">
    <source>
        <dbReference type="EMBL" id="GIL40220.1"/>
    </source>
</evidence>
<organism evidence="2 3">
    <name type="scientific">Roseiterribacter gracilis</name>
    <dbReference type="NCBI Taxonomy" id="2812848"/>
    <lineage>
        <taxon>Bacteria</taxon>
        <taxon>Pseudomonadati</taxon>
        <taxon>Pseudomonadota</taxon>
        <taxon>Alphaproteobacteria</taxon>
        <taxon>Rhodospirillales</taxon>
        <taxon>Roseiterribacteraceae</taxon>
        <taxon>Roseiterribacter</taxon>
    </lineage>
</organism>
<accession>A0A8S8XGG9</accession>
<feature type="transmembrane region" description="Helical" evidence="1">
    <location>
        <begin position="150"/>
        <end position="170"/>
    </location>
</feature>
<comment type="caution">
    <text evidence="2">The sequence shown here is derived from an EMBL/GenBank/DDBJ whole genome shotgun (WGS) entry which is preliminary data.</text>
</comment>
<name>A0A8S8XGG9_9PROT</name>